<dbReference type="Proteomes" id="UP000308549">
    <property type="component" value="Unassembled WGS sequence"/>
</dbReference>
<dbReference type="Pfam" id="PF12697">
    <property type="entry name" value="Abhydrolase_6"/>
    <property type="match status" value="1"/>
</dbReference>
<sequence>MDEAIKYLCANHFHRRLWLPENAIHQRLRVTYSTTSNFFDTTLPVILFCGPMFGSRWNSAFIDNLATTSGVRVISIDRPGMGGSTQVPLNIRVKVWLETVPALLAALEVKNVSLVSHSAGTIYAMNTMYLQRDILDPQHPYVAFIAPWVQNEHSQATLMKLASAVPASWIDSWDRVNRFIAGNVVPPVAWSGGILSSVSSMFQSGAGDSGDVTPGERYGVSEEVGKCIEKLQMKWCLAESSTAGNEEALLTLKKGGAGNWGICEDYEGFVQVCTQQEQQQRGAHPNPPKLQVQTYFAQSDVMIGEGGRQYFEQCWKQDGVAEAMEFDSVVMAGTNHDSALVDLKKGALRPVFERVAKARAQAQE</sequence>
<name>A0A4U0UB33_9PEZI</name>
<organism evidence="2 3">
    <name type="scientific">Salinomyces thailandicus</name>
    <dbReference type="NCBI Taxonomy" id="706561"/>
    <lineage>
        <taxon>Eukaryota</taxon>
        <taxon>Fungi</taxon>
        <taxon>Dikarya</taxon>
        <taxon>Ascomycota</taxon>
        <taxon>Pezizomycotina</taxon>
        <taxon>Dothideomycetes</taxon>
        <taxon>Dothideomycetidae</taxon>
        <taxon>Mycosphaerellales</taxon>
        <taxon>Teratosphaeriaceae</taxon>
        <taxon>Salinomyces</taxon>
    </lineage>
</organism>
<dbReference type="AlphaFoldDB" id="A0A4U0UB33"/>
<accession>A0A4U0UB33</accession>
<proteinExistence type="predicted"/>
<gene>
    <name evidence="2" type="ORF">B0A50_01636</name>
</gene>
<dbReference type="InterPro" id="IPR029058">
    <property type="entry name" value="AB_hydrolase_fold"/>
</dbReference>
<dbReference type="InterPro" id="IPR000073">
    <property type="entry name" value="AB_hydrolase_1"/>
</dbReference>
<keyword evidence="3" id="KW-1185">Reference proteome</keyword>
<protein>
    <recommendedName>
        <fullName evidence="1">AB hydrolase-1 domain-containing protein</fullName>
    </recommendedName>
</protein>
<evidence type="ECO:0000259" key="1">
    <source>
        <dbReference type="Pfam" id="PF12697"/>
    </source>
</evidence>
<dbReference type="OrthoDB" id="294702at2759"/>
<dbReference type="SUPFAM" id="SSF53474">
    <property type="entry name" value="alpha/beta-Hydrolases"/>
    <property type="match status" value="1"/>
</dbReference>
<evidence type="ECO:0000313" key="3">
    <source>
        <dbReference type="Proteomes" id="UP000308549"/>
    </source>
</evidence>
<comment type="caution">
    <text evidence="2">The sequence shown here is derived from an EMBL/GenBank/DDBJ whole genome shotgun (WGS) entry which is preliminary data.</text>
</comment>
<evidence type="ECO:0000313" key="2">
    <source>
        <dbReference type="EMBL" id="TKA32528.1"/>
    </source>
</evidence>
<dbReference type="EMBL" id="NAJL01000005">
    <property type="protein sequence ID" value="TKA32528.1"/>
    <property type="molecule type" value="Genomic_DNA"/>
</dbReference>
<feature type="domain" description="AB hydrolase-1" evidence="1">
    <location>
        <begin position="54"/>
        <end position="179"/>
    </location>
</feature>
<dbReference type="Gene3D" id="3.40.50.1820">
    <property type="entry name" value="alpha/beta hydrolase"/>
    <property type="match status" value="1"/>
</dbReference>
<reference evidence="2 3" key="1">
    <citation type="submission" date="2017-03" db="EMBL/GenBank/DDBJ databases">
        <title>Genomes of endolithic fungi from Antarctica.</title>
        <authorList>
            <person name="Coleine C."/>
            <person name="Masonjones S."/>
            <person name="Stajich J.E."/>
        </authorList>
    </citation>
    <scope>NUCLEOTIDE SEQUENCE [LARGE SCALE GENOMIC DNA]</scope>
    <source>
        <strain evidence="2 3">CCFEE 6315</strain>
    </source>
</reference>